<dbReference type="AlphaFoldDB" id="A0A7L4GP74"/>
<evidence type="ECO:0000256" key="1">
    <source>
        <dbReference type="ARBA" id="ARBA00007791"/>
    </source>
</evidence>
<dbReference type="PANTHER" id="PTHR31259:SF3">
    <property type="entry name" value="ENDOSOME-ASSOCIATED-TRAFFICKING REGULATOR 1"/>
    <property type="match status" value="1"/>
</dbReference>
<evidence type="ECO:0000313" key="6">
    <source>
        <dbReference type="Proteomes" id="UP000584326"/>
    </source>
</evidence>
<dbReference type="GO" id="GO:0055037">
    <property type="term" value="C:recycling endosome"/>
    <property type="evidence" value="ECO:0007669"/>
    <property type="project" value="TreeGrafter"/>
</dbReference>
<comment type="similarity">
    <text evidence="1">Belongs to the ENTR1 family.</text>
</comment>
<dbReference type="GO" id="GO:1903566">
    <property type="term" value="P:positive regulation of protein localization to cilium"/>
    <property type="evidence" value="ECO:0007669"/>
    <property type="project" value="TreeGrafter"/>
</dbReference>
<dbReference type="PANTHER" id="PTHR31259">
    <property type="entry name" value="ENDOSOME-ASSOCIATED TRAFFICKING REGULATOR 1"/>
    <property type="match status" value="1"/>
</dbReference>
<evidence type="ECO:0000256" key="3">
    <source>
        <dbReference type="ARBA" id="ARBA00023054"/>
    </source>
</evidence>
<accession>A0A7L4GP74</accession>
<organism evidence="5 6">
    <name type="scientific">Podargus strigoides</name>
    <name type="common">Tawny frogmouth</name>
    <name type="synonym">Caprimulgus strigoides</name>
    <dbReference type="NCBI Taxonomy" id="8905"/>
    <lineage>
        <taxon>Eukaryota</taxon>
        <taxon>Metazoa</taxon>
        <taxon>Chordata</taxon>
        <taxon>Craniata</taxon>
        <taxon>Vertebrata</taxon>
        <taxon>Euteleostomi</taxon>
        <taxon>Archelosauria</taxon>
        <taxon>Archosauria</taxon>
        <taxon>Dinosauria</taxon>
        <taxon>Saurischia</taxon>
        <taxon>Theropoda</taxon>
        <taxon>Coelurosauria</taxon>
        <taxon>Aves</taxon>
        <taxon>Neognathae</taxon>
        <taxon>Neoaves</taxon>
        <taxon>Strisores</taxon>
        <taxon>Caprimulgiformes</taxon>
        <taxon>Podargidae</taxon>
        <taxon>Podargus</taxon>
    </lineage>
</organism>
<dbReference type="GO" id="GO:0045724">
    <property type="term" value="P:positive regulation of cilium assembly"/>
    <property type="evidence" value="ECO:0007669"/>
    <property type="project" value="TreeGrafter"/>
</dbReference>
<dbReference type="GO" id="GO:0005813">
    <property type="term" value="C:centrosome"/>
    <property type="evidence" value="ECO:0007669"/>
    <property type="project" value="TreeGrafter"/>
</dbReference>
<keyword evidence="3 4" id="KW-0175">Coiled coil</keyword>
<dbReference type="OrthoDB" id="6499155at2759"/>
<reference evidence="5 6" key="1">
    <citation type="submission" date="2020-02" db="EMBL/GenBank/DDBJ databases">
        <title>Bird 10,000 Genomes (B10K) Project - Family phase.</title>
        <authorList>
            <person name="Zhang G."/>
        </authorList>
    </citation>
    <scope>NUCLEOTIDE SEQUENCE [LARGE SCALE GENOMIC DNA]</scope>
    <source>
        <strain evidence="5">B10K-DU-001-40</strain>
        <tissue evidence="5">Muscle</tissue>
    </source>
</reference>
<dbReference type="GO" id="GO:0030496">
    <property type="term" value="C:midbody"/>
    <property type="evidence" value="ECO:0007669"/>
    <property type="project" value="TreeGrafter"/>
</dbReference>
<dbReference type="Proteomes" id="UP000584326">
    <property type="component" value="Unassembled WGS sequence"/>
</dbReference>
<evidence type="ECO:0000256" key="2">
    <source>
        <dbReference type="ARBA" id="ARBA00016007"/>
    </source>
</evidence>
<comment type="caution">
    <text evidence="5">The sequence shown here is derived from an EMBL/GenBank/DDBJ whole genome shotgun (WGS) entry which is preliminary data.</text>
</comment>
<dbReference type="GO" id="GO:0032465">
    <property type="term" value="P:regulation of cytokinesis"/>
    <property type="evidence" value="ECO:0007669"/>
    <property type="project" value="TreeGrafter"/>
</dbReference>
<dbReference type="InterPro" id="IPR026757">
    <property type="entry name" value="ENTR1"/>
</dbReference>
<dbReference type="GO" id="GO:0005769">
    <property type="term" value="C:early endosome"/>
    <property type="evidence" value="ECO:0007669"/>
    <property type="project" value="TreeGrafter"/>
</dbReference>
<protein>
    <recommendedName>
        <fullName evidence="2">Endosome-associated-trafficking regulator 1</fullName>
    </recommendedName>
</protein>
<proteinExistence type="inferred from homology"/>
<feature type="coiled-coil region" evidence="4">
    <location>
        <begin position="2"/>
        <end position="43"/>
    </location>
</feature>
<dbReference type="EMBL" id="VZTK01011540">
    <property type="protein sequence ID" value="NXX15016.1"/>
    <property type="molecule type" value="Genomic_DNA"/>
</dbReference>
<dbReference type="GO" id="GO:0036064">
    <property type="term" value="C:ciliary basal body"/>
    <property type="evidence" value="ECO:0007669"/>
    <property type="project" value="TreeGrafter"/>
</dbReference>
<keyword evidence="6" id="KW-1185">Reference proteome</keyword>
<evidence type="ECO:0000313" key="5">
    <source>
        <dbReference type="EMBL" id="NXX15016.1"/>
    </source>
</evidence>
<feature type="non-terminal residue" evidence="5">
    <location>
        <position position="111"/>
    </location>
</feature>
<feature type="non-terminal residue" evidence="5">
    <location>
        <position position="1"/>
    </location>
</feature>
<sequence length="111" mass="12234">MVQHVEQNLQLMTKRAVKAENSATKLKQENALLQVQLKNYKTENEALRSGQSASLAVVRQNADIALQNLLSVITNSRSSIKQLISGAESLQLVADLLKSIDRISEMSEDGQ</sequence>
<evidence type="ECO:0000256" key="4">
    <source>
        <dbReference type="SAM" id="Coils"/>
    </source>
</evidence>
<gene>
    <name evidence="5" type="primary">Sdccag3_1</name>
    <name evidence="5" type="ORF">PODSTR_R14852</name>
</gene>
<name>A0A7L4GP74_PODST</name>